<feature type="transmembrane region" description="Helical" evidence="2">
    <location>
        <begin position="66"/>
        <end position="87"/>
    </location>
</feature>
<dbReference type="NCBIfam" id="TIGR01300">
    <property type="entry name" value="CPA3_mnhG_phaG"/>
    <property type="match status" value="1"/>
</dbReference>
<keyword evidence="2" id="KW-0472">Membrane</keyword>
<proteinExistence type="predicted"/>
<dbReference type="NCBIfam" id="NF009316">
    <property type="entry name" value="PRK12674.1-5"/>
    <property type="match status" value="1"/>
</dbReference>
<gene>
    <name evidence="3" type="ORF">EDD52_101441</name>
</gene>
<dbReference type="EMBL" id="SLZU01000001">
    <property type="protein sequence ID" value="TCS67345.1"/>
    <property type="molecule type" value="Genomic_DNA"/>
</dbReference>
<reference evidence="3 4" key="1">
    <citation type="submission" date="2019-03" db="EMBL/GenBank/DDBJ databases">
        <title>Genomic Encyclopedia of Type Strains, Phase IV (KMG-IV): sequencing the most valuable type-strain genomes for metagenomic binning, comparative biology and taxonomic classification.</title>
        <authorList>
            <person name="Goeker M."/>
        </authorList>
    </citation>
    <scope>NUCLEOTIDE SEQUENCE [LARGE SCALE GENOMIC DNA]</scope>
    <source>
        <strain evidence="3 4">DSM 104836</strain>
    </source>
</reference>
<dbReference type="Proteomes" id="UP000295696">
    <property type="component" value="Unassembled WGS sequence"/>
</dbReference>
<accession>A0A4R3JPP9</accession>
<dbReference type="OrthoDB" id="4427992at2"/>
<evidence type="ECO:0000256" key="1">
    <source>
        <dbReference type="SAM" id="MobiDB-lite"/>
    </source>
</evidence>
<dbReference type="AlphaFoldDB" id="A0A4R3JPP9"/>
<keyword evidence="2" id="KW-0812">Transmembrane</keyword>
<dbReference type="GO" id="GO:0015385">
    <property type="term" value="F:sodium:proton antiporter activity"/>
    <property type="evidence" value="ECO:0007669"/>
    <property type="project" value="TreeGrafter"/>
</dbReference>
<evidence type="ECO:0000313" key="3">
    <source>
        <dbReference type="EMBL" id="TCS67345.1"/>
    </source>
</evidence>
<dbReference type="InterPro" id="IPR005133">
    <property type="entry name" value="PhaG_MnhG_YufB"/>
</dbReference>
<dbReference type="RefSeq" id="WP_132241381.1">
    <property type="nucleotide sequence ID" value="NZ_CBDUOC010000189.1"/>
</dbReference>
<feature type="transmembrane region" description="Helical" evidence="2">
    <location>
        <begin position="6"/>
        <end position="29"/>
    </location>
</feature>
<dbReference type="PANTHER" id="PTHR34703:SF1">
    <property type="entry name" value="ANTIPORTER SUBUNIT MNHG2-RELATED"/>
    <property type="match status" value="1"/>
</dbReference>
<dbReference type="PANTHER" id="PTHR34703">
    <property type="entry name" value="ANTIPORTER SUBUNIT MNHG2-RELATED"/>
    <property type="match status" value="1"/>
</dbReference>
<sequence>MFVEILISAGLVISGIFGIVGSFGLIKLPHPMMRLHAPTKATTLGVGGALIASMLYFGLIERDLSFHELMITVFLFLTAPITGHFIAKTHIHRNENKDSLPETGTARPWATFDHPQQEQEQPEQQS</sequence>
<name>A0A4R3JPP9_9RHOB</name>
<keyword evidence="2" id="KW-1133">Transmembrane helix</keyword>
<organism evidence="3 4">
    <name type="scientific">Primorskyibacter sedentarius</name>
    <dbReference type="NCBI Taxonomy" id="745311"/>
    <lineage>
        <taxon>Bacteria</taxon>
        <taxon>Pseudomonadati</taxon>
        <taxon>Pseudomonadota</taxon>
        <taxon>Alphaproteobacteria</taxon>
        <taxon>Rhodobacterales</taxon>
        <taxon>Roseobacteraceae</taxon>
        <taxon>Primorskyibacter</taxon>
    </lineage>
</organism>
<comment type="caution">
    <text evidence="3">The sequence shown here is derived from an EMBL/GenBank/DDBJ whole genome shotgun (WGS) entry which is preliminary data.</text>
</comment>
<keyword evidence="4" id="KW-1185">Reference proteome</keyword>
<feature type="region of interest" description="Disordered" evidence="1">
    <location>
        <begin position="96"/>
        <end position="126"/>
    </location>
</feature>
<protein>
    <submittedName>
        <fullName evidence="3">Multisubunit potassium/proton antiporter PhaG subunit</fullName>
    </submittedName>
</protein>
<evidence type="ECO:0000313" key="4">
    <source>
        <dbReference type="Proteomes" id="UP000295696"/>
    </source>
</evidence>
<dbReference type="Pfam" id="PF03334">
    <property type="entry name" value="PhaG_MnhG_YufB"/>
    <property type="match status" value="1"/>
</dbReference>
<evidence type="ECO:0000256" key="2">
    <source>
        <dbReference type="SAM" id="Phobius"/>
    </source>
</evidence>
<feature type="transmembrane region" description="Helical" evidence="2">
    <location>
        <begin position="41"/>
        <end position="60"/>
    </location>
</feature>